<evidence type="ECO:0000256" key="1">
    <source>
        <dbReference type="ARBA" id="ARBA00005234"/>
    </source>
</evidence>
<comment type="similarity">
    <text evidence="1">Belongs to the peptidase C48 family.</text>
</comment>
<evidence type="ECO:0000313" key="7">
    <source>
        <dbReference type="Proteomes" id="UP000054485"/>
    </source>
</evidence>
<dbReference type="InterPro" id="IPR040521">
    <property type="entry name" value="KDZ"/>
</dbReference>
<gene>
    <name evidence="6" type="ORF">CY34DRAFT_97372</name>
</gene>
<dbReference type="InParanoid" id="A0A0D0ARY3"/>
<dbReference type="GO" id="GO:0008234">
    <property type="term" value="F:cysteine-type peptidase activity"/>
    <property type="evidence" value="ECO:0007669"/>
    <property type="project" value="InterPro"/>
</dbReference>
<keyword evidence="2" id="KW-0645">Protease</keyword>
<dbReference type="PANTHER" id="PTHR33096:SF1">
    <property type="entry name" value="CXC1-LIKE CYSTEINE CLUSTER ASSOCIATED WITH KDZ TRANSPOSASES DOMAIN-CONTAINING PROTEIN"/>
    <property type="match status" value="1"/>
</dbReference>
<accession>A0A0D0ARY3</accession>
<name>A0A0D0ARY3_9AGAM</name>
<sequence>MASSPSSGSRPNRRRLASSGLGRHFVSPRRPQDKRITQALVEVPGAEAKRHRILAAMEQLMNPDHPILKSPLSPPLITNTLPDSADDFIADDGMETLVLESESDSSTGEALSNLALKRRIWPDRPTQSLYNSWSTLIPTLVKAQLQYSARTHGKPLEKIQKVISACRTLRCASKWTSLVCLFLDLLIHHGLFPTAPSQPRMAVSLELLSFYRALFEHSCDAINALTHALKTYYSRRGFRLTDSKGDEIREPFRRGLGHAVQWYDILQIEVERQIEDLLERCRYQVTRFEEASPIVNSPDSHPNSTSSPSCNPAISHDRDPPSSWCSSILAQRCPACFGGTFHGRLTEEGADIHVATDGNFHHRHRRSAGDCPHFYDPTYFLSKGFVDEVGCRIDAQRKRSPKARDPLVPDEAIDLCEGAYEAADGKKQKAAMDSFDDTGVMALICRHDIPLFFTNIDSPGEQQKYSIALLQHLFSLLPPQATVTLLYDVGCILARSLSKYEILPEDVTNRLRFATTAMHAYGHEWACQLVYNPRMCVGLGLSDGEGTERLWSRFVRLIGVERSSSRQRRLWLLDRHATAIGQEMRIDLGDWIKRRLRRGIKDQGSVAQETLTRCRIPIEELRSQWLHQQKSQLSIRTHAPARLKTELDIVLSLQADLDTSHKALQATQFILGKESASDDTIQALESLASGHDRLITKVETLYASLNIHDRFPELQGINLEFVRILLTARDLKMNIHKRVIASFFEWDKLDRAVGGAQQALGTKLHQQTRKAIAKRQPALMTAIRKFNSYCEQLESHYDISSGIPLPSPLPTKLAELRADPTLMEDVWITPSAGEVPLWLEDSEVRDGIRALLKRDRCQEEQLRLRTEADNLCRFFGAELAALELAIRSLGGNHFTAALQQRQSNFLQTQSRWTNPLASSAQFAAQVNKAQQVVPGVSGDSRHPSIASIPTTTLESLDLEGDDDQTFTDEVLHVDSKQAALADLLEGDTGPLDHDDANDTTNFSLNVDNLLIDDYNVPARESNIVVPGTFTARVRPPCNGFPHQIFEPKDIAILCSPTARLNDVCINSCAALLYSELKVPNVSCAILSTHDLPRIRYNAPDEVIWRQCSWTQYWERDIWVLPIHRPSRVGHWVFCAIYLPSKEFHLFDSLGDQKQWKHDVKKDIMKLIGRLILLARDHHHHLPIDLEGWVARPLNIQPLQTNSYDCGVWVLAAIIAVLRGRHVTGVREADVGDLRHYLSMLVLSLPLDVQQMS</sequence>
<dbReference type="EMBL" id="KN835709">
    <property type="protein sequence ID" value="KIK34748.1"/>
    <property type="molecule type" value="Genomic_DNA"/>
</dbReference>
<organism evidence="6 7">
    <name type="scientific">Suillus luteus UH-Slu-Lm8-n1</name>
    <dbReference type="NCBI Taxonomy" id="930992"/>
    <lineage>
        <taxon>Eukaryota</taxon>
        <taxon>Fungi</taxon>
        <taxon>Dikarya</taxon>
        <taxon>Basidiomycota</taxon>
        <taxon>Agaricomycotina</taxon>
        <taxon>Agaricomycetes</taxon>
        <taxon>Agaricomycetidae</taxon>
        <taxon>Boletales</taxon>
        <taxon>Suillineae</taxon>
        <taxon>Suillaceae</taxon>
        <taxon>Suillus</taxon>
    </lineage>
</organism>
<dbReference type="SUPFAM" id="SSF54001">
    <property type="entry name" value="Cysteine proteinases"/>
    <property type="match status" value="1"/>
</dbReference>
<proteinExistence type="inferred from homology"/>
<dbReference type="OrthoDB" id="3253684at2759"/>
<feature type="compositionally biased region" description="Low complexity" evidence="4">
    <location>
        <begin position="1"/>
        <end position="10"/>
    </location>
</feature>
<evidence type="ECO:0000259" key="5">
    <source>
        <dbReference type="PROSITE" id="PS50600"/>
    </source>
</evidence>
<reference evidence="6 7" key="1">
    <citation type="submission" date="2014-04" db="EMBL/GenBank/DDBJ databases">
        <authorList>
            <consortium name="DOE Joint Genome Institute"/>
            <person name="Kuo A."/>
            <person name="Ruytinx J."/>
            <person name="Rineau F."/>
            <person name="Colpaert J."/>
            <person name="Kohler A."/>
            <person name="Nagy L.G."/>
            <person name="Floudas D."/>
            <person name="Copeland A."/>
            <person name="Barry K.W."/>
            <person name="Cichocki N."/>
            <person name="Veneault-Fourrey C."/>
            <person name="LaButti K."/>
            <person name="Lindquist E.A."/>
            <person name="Lipzen A."/>
            <person name="Lundell T."/>
            <person name="Morin E."/>
            <person name="Murat C."/>
            <person name="Sun H."/>
            <person name="Tunlid A."/>
            <person name="Henrissat B."/>
            <person name="Grigoriev I.V."/>
            <person name="Hibbett D.S."/>
            <person name="Martin F."/>
            <person name="Nordberg H.P."/>
            <person name="Cantor M.N."/>
            <person name="Hua S.X."/>
        </authorList>
    </citation>
    <scope>NUCLEOTIDE SEQUENCE [LARGE SCALE GENOMIC DNA]</scope>
    <source>
        <strain evidence="6 7">UH-Slu-Lm8-n1</strain>
    </source>
</reference>
<dbReference type="HOGENOM" id="CLU_004552_0_0_1"/>
<evidence type="ECO:0000256" key="4">
    <source>
        <dbReference type="SAM" id="MobiDB-lite"/>
    </source>
</evidence>
<keyword evidence="7" id="KW-1185">Reference proteome</keyword>
<feature type="region of interest" description="Disordered" evidence="4">
    <location>
        <begin position="293"/>
        <end position="315"/>
    </location>
</feature>
<evidence type="ECO:0000256" key="2">
    <source>
        <dbReference type="ARBA" id="ARBA00022670"/>
    </source>
</evidence>
<protein>
    <recommendedName>
        <fullName evidence="5">Ubiquitin-like protease family profile domain-containing protein</fullName>
    </recommendedName>
</protein>
<feature type="region of interest" description="Disordered" evidence="4">
    <location>
        <begin position="1"/>
        <end position="33"/>
    </location>
</feature>
<dbReference type="Pfam" id="PF02902">
    <property type="entry name" value="Peptidase_C48"/>
    <property type="match status" value="1"/>
</dbReference>
<dbReference type="AlphaFoldDB" id="A0A0D0ARY3"/>
<feature type="compositionally biased region" description="Polar residues" evidence="4">
    <location>
        <begin position="294"/>
        <end position="312"/>
    </location>
</feature>
<evidence type="ECO:0000256" key="3">
    <source>
        <dbReference type="ARBA" id="ARBA00022801"/>
    </source>
</evidence>
<feature type="domain" description="Ubiquitin-like protease family profile" evidence="5">
    <location>
        <begin position="1043"/>
        <end position="1216"/>
    </location>
</feature>
<evidence type="ECO:0000313" key="6">
    <source>
        <dbReference type="EMBL" id="KIK34748.1"/>
    </source>
</evidence>
<dbReference type="InterPro" id="IPR038765">
    <property type="entry name" value="Papain-like_cys_pep_sf"/>
</dbReference>
<dbReference type="InterPro" id="IPR003653">
    <property type="entry name" value="Peptidase_C48_C"/>
</dbReference>
<dbReference type="STRING" id="930992.A0A0D0ARY3"/>
<reference evidence="7" key="2">
    <citation type="submission" date="2015-01" db="EMBL/GenBank/DDBJ databases">
        <title>Evolutionary Origins and Diversification of the Mycorrhizal Mutualists.</title>
        <authorList>
            <consortium name="DOE Joint Genome Institute"/>
            <consortium name="Mycorrhizal Genomics Consortium"/>
            <person name="Kohler A."/>
            <person name="Kuo A."/>
            <person name="Nagy L.G."/>
            <person name="Floudas D."/>
            <person name="Copeland A."/>
            <person name="Barry K.W."/>
            <person name="Cichocki N."/>
            <person name="Veneault-Fourrey C."/>
            <person name="LaButti K."/>
            <person name="Lindquist E.A."/>
            <person name="Lipzen A."/>
            <person name="Lundell T."/>
            <person name="Morin E."/>
            <person name="Murat C."/>
            <person name="Riley R."/>
            <person name="Ohm R."/>
            <person name="Sun H."/>
            <person name="Tunlid A."/>
            <person name="Henrissat B."/>
            <person name="Grigoriev I.V."/>
            <person name="Hibbett D.S."/>
            <person name="Martin F."/>
        </authorList>
    </citation>
    <scope>NUCLEOTIDE SEQUENCE [LARGE SCALE GENOMIC DNA]</scope>
    <source>
        <strain evidence="7">UH-Slu-Lm8-n1</strain>
    </source>
</reference>
<dbReference type="Gene3D" id="3.40.395.10">
    <property type="entry name" value="Adenoviral Proteinase, Chain A"/>
    <property type="match status" value="1"/>
</dbReference>
<dbReference type="PROSITE" id="PS50600">
    <property type="entry name" value="ULP_PROTEASE"/>
    <property type="match status" value="1"/>
</dbReference>
<dbReference type="GO" id="GO:0019783">
    <property type="term" value="F:ubiquitin-like protein peptidase activity"/>
    <property type="evidence" value="ECO:0007669"/>
    <property type="project" value="UniProtKB-ARBA"/>
</dbReference>
<dbReference type="Proteomes" id="UP000054485">
    <property type="component" value="Unassembled WGS sequence"/>
</dbReference>
<keyword evidence="3" id="KW-0378">Hydrolase</keyword>
<dbReference type="Pfam" id="PF18758">
    <property type="entry name" value="KDZ"/>
    <property type="match status" value="1"/>
</dbReference>
<dbReference type="GO" id="GO:0006508">
    <property type="term" value="P:proteolysis"/>
    <property type="evidence" value="ECO:0007669"/>
    <property type="project" value="UniProtKB-KW"/>
</dbReference>
<dbReference type="PANTHER" id="PTHR33096">
    <property type="entry name" value="CXC2 DOMAIN-CONTAINING PROTEIN"/>
    <property type="match status" value="1"/>
</dbReference>